<dbReference type="GO" id="GO:0004803">
    <property type="term" value="F:transposase activity"/>
    <property type="evidence" value="ECO:0007669"/>
    <property type="project" value="UniProtKB-UniRule"/>
</dbReference>
<evidence type="ECO:0000256" key="6">
    <source>
        <dbReference type="RuleBase" id="RU365089"/>
    </source>
</evidence>
<reference evidence="7 8" key="1">
    <citation type="journal article" date="2020" name="Front. Microbiol.">
        <title>Single-cell genomics of novel Actinobacteria with the Wood-Ljungdahl pathway discovered in a serpentinizing system.</title>
        <authorList>
            <person name="Merino N."/>
            <person name="Kawai M."/>
            <person name="Boyd E.S."/>
            <person name="Colman D.R."/>
            <person name="McGlynn S.E."/>
            <person name="Nealson K.H."/>
            <person name="Kurokawa K."/>
            <person name="Hongoh Y."/>
        </authorList>
    </citation>
    <scope>NUCLEOTIDE SEQUENCE [LARGE SCALE GENOMIC DNA]</scope>
    <source>
        <strain evidence="7 8">S25</strain>
    </source>
</reference>
<keyword evidence="5 6" id="KW-0233">DNA recombination</keyword>
<dbReference type="Proteomes" id="UP000543224">
    <property type="component" value="Unassembled WGS sequence"/>
</dbReference>
<dbReference type="GO" id="GO:0006313">
    <property type="term" value="P:DNA transposition"/>
    <property type="evidence" value="ECO:0007669"/>
    <property type="project" value="UniProtKB-UniRule"/>
</dbReference>
<proteinExistence type="inferred from homology"/>
<comment type="caution">
    <text evidence="7">The sequence shown here is derived from an EMBL/GenBank/DDBJ whole genome shotgun (WGS) entry which is preliminary data.</text>
</comment>
<evidence type="ECO:0000313" key="7">
    <source>
        <dbReference type="EMBL" id="GFP26067.1"/>
    </source>
</evidence>
<dbReference type="EMBL" id="BLRX01000349">
    <property type="protein sequence ID" value="GFP26067.1"/>
    <property type="molecule type" value="Genomic_DNA"/>
</dbReference>
<evidence type="ECO:0000313" key="8">
    <source>
        <dbReference type="Proteomes" id="UP000543224"/>
    </source>
</evidence>
<keyword evidence="3 6" id="KW-0815">Transposition</keyword>
<dbReference type="PANTHER" id="PTHR33217:SF9">
    <property type="entry name" value="MUTATOR FAMILY TRANSPOSASE"/>
    <property type="match status" value="1"/>
</dbReference>
<gene>
    <name evidence="7" type="ORF">HKBW3S25_01554</name>
</gene>
<evidence type="ECO:0000256" key="1">
    <source>
        <dbReference type="ARBA" id="ARBA00002190"/>
    </source>
</evidence>
<name>A0A6V8P0S1_9ACTN</name>
<dbReference type="AlphaFoldDB" id="A0A6V8P0S1"/>
<sequence>LEQDKASVKESVRKVFDAAPYEDAKEAVEMFKKKWSMKYPSAVECLTEDIERCLTYYKYPYQHWLRIRTTNVVERSFKEVKRRVKGIGRFQNEESALTMVYWQLHELKWNGVSMSKEAKAILIRIKTLKIQRIAA</sequence>
<comment type="similarity">
    <text evidence="2 6">Belongs to the transposase mutator family.</text>
</comment>
<protein>
    <recommendedName>
        <fullName evidence="6">Mutator family transposase</fullName>
    </recommendedName>
</protein>
<keyword evidence="6" id="KW-0814">Transposable element</keyword>
<organism evidence="7 8">
    <name type="scientific">Candidatus Hakubella thermalkaliphila</name>
    <dbReference type="NCBI Taxonomy" id="2754717"/>
    <lineage>
        <taxon>Bacteria</taxon>
        <taxon>Bacillati</taxon>
        <taxon>Actinomycetota</taxon>
        <taxon>Actinomycetota incertae sedis</taxon>
        <taxon>Candidatus Hakubellales</taxon>
        <taxon>Candidatus Hakubellaceae</taxon>
        <taxon>Candidatus Hakubella</taxon>
    </lineage>
</organism>
<dbReference type="Pfam" id="PF00872">
    <property type="entry name" value="Transposase_mut"/>
    <property type="match status" value="1"/>
</dbReference>
<accession>A0A6V8P0S1</accession>
<dbReference type="InterPro" id="IPR001207">
    <property type="entry name" value="Transposase_mutator"/>
</dbReference>
<keyword evidence="4 6" id="KW-0238">DNA-binding</keyword>
<evidence type="ECO:0000256" key="3">
    <source>
        <dbReference type="ARBA" id="ARBA00022578"/>
    </source>
</evidence>
<evidence type="ECO:0000256" key="5">
    <source>
        <dbReference type="ARBA" id="ARBA00023172"/>
    </source>
</evidence>
<dbReference type="PANTHER" id="PTHR33217">
    <property type="entry name" value="TRANSPOSASE FOR INSERTION SEQUENCE ELEMENT IS1081"/>
    <property type="match status" value="1"/>
</dbReference>
<dbReference type="GO" id="GO:0003677">
    <property type="term" value="F:DNA binding"/>
    <property type="evidence" value="ECO:0007669"/>
    <property type="project" value="UniProtKB-UniRule"/>
</dbReference>
<comment type="function">
    <text evidence="1 6">Required for the transposition of the insertion element.</text>
</comment>
<evidence type="ECO:0000256" key="4">
    <source>
        <dbReference type="ARBA" id="ARBA00023125"/>
    </source>
</evidence>
<feature type="non-terminal residue" evidence="7">
    <location>
        <position position="1"/>
    </location>
</feature>
<evidence type="ECO:0000256" key="2">
    <source>
        <dbReference type="ARBA" id="ARBA00010961"/>
    </source>
</evidence>